<dbReference type="HOGENOM" id="CLU_1194639_0_0_1"/>
<protein>
    <submittedName>
        <fullName evidence="2">Uncharacterized protein</fullName>
    </submittedName>
</protein>
<feature type="region of interest" description="Disordered" evidence="1">
    <location>
        <begin position="151"/>
        <end position="209"/>
    </location>
</feature>
<proteinExistence type="predicted"/>
<evidence type="ECO:0000256" key="1">
    <source>
        <dbReference type="SAM" id="MobiDB-lite"/>
    </source>
</evidence>
<organism evidence="2 3">
    <name type="scientific">Amanita muscaria (strain Koide BX008)</name>
    <dbReference type="NCBI Taxonomy" id="946122"/>
    <lineage>
        <taxon>Eukaryota</taxon>
        <taxon>Fungi</taxon>
        <taxon>Dikarya</taxon>
        <taxon>Basidiomycota</taxon>
        <taxon>Agaricomycotina</taxon>
        <taxon>Agaricomycetes</taxon>
        <taxon>Agaricomycetidae</taxon>
        <taxon>Agaricales</taxon>
        <taxon>Pluteineae</taxon>
        <taxon>Amanitaceae</taxon>
        <taxon>Amanita</taxon>
    </lineage>
</organism>
<dbReference type="OrthoDB" id="2683906at2759"/>
<gene>
    <name evidence="2" type="ORF">M378DRAFT_593445</name>
</gene>
<feature type="compositionally biased region" description="Low complexity" evidence="1">
    <location>
        <begin position="169"/>
        <end position="188"/>
    </location>
</feature>
<dbReference type="AlphaFoldDB" id="A0A0C2SM75"/>
<dbReference type="Proteomes" id="UP000054549">
    <property type="component" value="Unassembled WGS sequence"/>
</dbReference>
<keyword evidence="3" id="KW-1185">Reference proteome</keyword>
<evidence type="ECO:0000313" key="3">
    <source>
        <dbReference type="Proteomes" id="UP000054549"/>
    </source>
</evidence>
<reference evidence="2 3" key="1">
    <citation type="submission" date="2014-04" db="EMBL/GenBank/DDBJ databases">
        <title>Evolutionary Origins and Diversification of the Mycorrhizal Mutualists.</title>
        <authorList>
            <consortium name="DOE Joint Genome Institute"/>
            <consortium name="Mycorrhizal Genomics Consortium"/>
            <person name="Kohler A."/>
            <person name="Kuo A."/>
            <person name="Nagy L.G."/>
            <person name="Floudas D."/>
            <person name="Copeland A."/>
            <person name="Barry K.W."/>
            <person name="Cichocki N."/>
            <person name="Veneault-Fourrey C."/>
            <person name="LaButti K."/>
            <person name="Lindquist E.A."/>
            <person name="Lipzen A."/>
            <person name="Lundell T."/>
            <person name="Morin E."/>
            <person name="Murat C."/>
            <person name="Riley R."/>
            <person name="Ohm R."/>
            <person name="Sun H."/>
            <person name="Tunlid A."/>
            <person name="Henrissat B."/>
            <person name="Grigoriev I.V."/>
            <person name="Hibbett D.S."/>
            <person name="Martin F."/>
        </authorList>
    </citation>
    <scope>NUCLEOTIDE SEQUENCE [LARGE SCALE GENOMIC DNA]</scope>
    <source>
        <strain evidence="2 3">Koide BX008</strain>
    </source>
</reference>
<name>A0A0C2SM75_AMAMK</name>
<evidence type="ECO:0000313" key="2">
    <source>
        <dbReference type="EMBL" id="KIL64330.1"/>
    </source>
</evidence>
<feature type="region of interest" description="Disordered" evidence="1">
    <location>
        <begin position="73"/>
        <end position="96"/>
    </location>
</feature>
<dbReference type="InParanoid" id="A0A0C2SM75"/>
<accession>A0A0C2SM75</accession>
<dbReference type="EMBL" id="KN818250">
    <property type="protein sequence ID" value="KIL64330.1"/>
    <property type="molecule type" value="Genomic_DNA"/>
</dbReference>
<sequence length="232" mass="25420">MLRRRHRVMIEEAIRNGTLPPPFGYQRPRVDLSKKPKMWNAWIETAPEPPKTGGRSREKEWYWDMIKPFSAISTLPPPLPPNGAAGNGDDRNRRPSMMDTLRHASLFAARMPTNDSTTPSTTQLASASAALANLDSGNVSLKVAVLIAMPRKPPSSSDKSPSTARSHQSPLPRSVSTSPSSRPLSAATITEQCHDPVDDEESLPHLEIGVTEVRVVPNADLADTDMQEKTDV</sequence>